<dbReference type="Gene3D" id="4.10.520.10">
    <property type="entry name" value="IHF-like DNA-binding proteins"/>
    <property type="match status" value="1"/>
</dbReference>
<dbReference type="STRING" id="261392.SAMN02745149_01584"/>
<organism evidence="6 7">
    <name type="scientific">Treponema porcinum</name>
    <dbReference type="NCBI Taxonomy" id="261392"/>
    <lineage>
        <taxon>Bacteria</taxon>
        <taxon>Pseudomonadati</taxon>
        <taxon>Spirochaetota</taxon>
        <taxon>Spirochaetia</taxon>
        <taxon>Spirochaetales</taxon>
        <taxon>Treponemataceae</taxon>
        <taxon>Treponema</taxon>
    </lineage>
</organism>
<dbReference type="InterPro" id="IPR000119">
    <property type="entry name" value="Hist_DNA-bd"/>
</dbReference>
<dbReference type="GeneID" id="78316870"/>
<keyword evidence="4" id="KW-0238">DNA-binding</keyword>
<dbReference type="Proteomes" id="UP000190423">
    <property type="component" value="Unassembled WGS sequence"/>
</dbReference>
<evidence type="ECO:0000256" key="3">
    <source>
        <dbReference type="ARBA" id="ARBA00023067"/>
    </source>
</evidence>
<evidence type="ECO:0000313" key="6">
    <source>
        <dbReference type="EMBL" id="SJZ53673.1"/>
    </source>
</evidence>
<dbReference type="GO" id="GO:0030527">
    <property type="term" value="F:structural constituent of chromatin"/>
    <property type="evidence" value="ECO:0007669"/>
    <property type="project" value="InterPro"/>
</dbReference>
<dbReference type="Pfam" id="PF00216">
    <property type="entry name" value="Bac_DNA_binding"/>
    <property type="match status" value="1"/>
</dbReference>
<dbReference type="GO" id="GO:0003677">
    <property type="term" value="F:DNA binding"/>
    <property type="evidence" value="ECO:0007669"/>
    <property type="project" value="UniProtKB-KW"/>
</dbReference>
<dbReference type="OrthoDB" id="9799835at2"/>
<comment type="function">
    <text evidence="1">Histone-like DNA-binding protein which is capable of wrapping DNA to stabilize it, and thus to prevent its denaturation under extreme environmental conditions.</text>
</comment>
<keyword evidence="3" id="KW-0226">DNA condensation</keyword>
<gene>
    <name evidence="6" type="ORF">SAMN02745149_01584</name>
</gene>
<dbReference type="RefSeq" id="WP_078933490.1">
    <property type="nucleotide sequence ID" value="NZ_FUWG01000011.1"/>
</dbReference>
<sequence length="103" mass="11643">MASKKVTKYELVDSIYRESHCDRADILFVVDKFLEGIKSSLSCGSTIELRGFGTFEPRLRKGREKARNPKTGEIVSMAPHYVAAFRAGKDLKQALYSLEIKDE</sequence>
<dbReference type="SUPFAM" id="SSF47729">
    <property type="entry name" value="IHF-like DNA-binding proteins"/>
    <property type="match status" value="1"/>
</dbReference>
<dbReference type="PROSITE" id="PS00045">
    <property type="entry name" value="HISTONE_LIKE"/>
    <property type="match status" value="1"/>
</dbReference>
<comment type="similarity">
    <text evidence="2 5">Belongs to the bacterial histone-like protein family.</text>
</comment>
<evidence type="ECO:0000256" key="2">
    <source>
        <dbReference type="ARBA" id="ARBA00010529"/>
    </source>
</evidence>
<dbReference type="EMBL" id="FUWG01000011">
    <property type="protein sequence ID" value="SJZ53673.1"/>
    <property type="molecule type" value="Genomic_DNA"/>
</dbReference>
<protein>
    <submittedName>
        <fullName evidence="6">Integration host factor subunit beta</fullName>
    </submittedName>
</protein>
<accession>A0A1T4LG51</accession>
<dbReference type="PRINTS" id="PR01727">
    <property type="entry name" value="DNABINDINGHU"/>
</dbReference>
<reference evidence="6 7" key="1">
    <citation type="submission" date="2017-02" db="EMBL/GenBank/DDBJ databases">
        <authorList>
            <person name="Peterson S.W."/>
        </authorList>
    </citation>
    <scope>NUCLEOTIDE SEQUENCE [LARGE SCALE GENOMIC DNA]</scope>
    <source>
        <strain evidence="6 7">ATCC BAA-908</strain>
    </source>
</reference>
<evidence type="ECO:0000256" key="1">
    <source>
        <dbReference type="ARBA" id="ARBA00003819"/>
    </source>
</evidence>
<dbReference type="InterPro" id="IPR010992">
    <property type="entry name" value="IHF-like_DNA-bd_dom_sf"/>
</dbReference>
<keyword evidence="7" id="KW-1185">Reference proteome</keyword>
<proteinExistence type="inferred from homology"/>
<dbReference type="SMART" id="SM00411">
    <property type="entry name" value="BHL"/>
    <property type="match status" value="1"/>
</dbReference>
<dbReference type="PANTHER" id="PTHR33175">
    <property type="entry name" value="DNA-BINDING PROTEIN HU"/>
    <property type="match status" value="1"/>
</dbReference>
<dbReference type="CDD" id="cd13836">
    <property type="entry name" value="IHF_B"/>
    <property type="match status" value="1"/>
</dbReference>
<dbReference type="GO" id="GO:0005829">
    <property type="term" value="C:cytosol"/>
    <property type="evidence" value="ECO:0007669"/>
    <property type="project" value="TreeGrafter"/>
</dbReference>
<name>A0A1T4LG51_TREPO</name>
<evidence type="ECO:0000256" key="4">
    <source>
        <dbReference type="ARBA" id="ARBA00023125"/>
    </source>
</evidence>
<evidence type="ECO:0000256" key="5">
    <source>
        <dbReference type="RuleBase" id="RU003939"/>
    </source>
</evidence>
<dbReference type="AlphaFoldDB" id="A0A1T4LG51"/>
<evidence type="ECO:0000313" key="7">
    <source>
        <dbReference type="Proteomes" id="UP000190423"/>
    </source>
</evidence>
<dbReference type="PANTHER" id="PTHR33175:SF3">
    <property type="entry name" value="DNA-BINDING PROTEIN HU-BETA"/>
    <property type="match status" value="1"/>
</dbReference>
<dbReference type="GO" id="GO:0030261">
    <property type="term" value="P:chromosome condensation"/>
    <property type="evidence" value="ECO:0007669"/>
    <property type="project" value="UniProtKB-KW"/>
</dbReference>
<dbReference type="InterPro" id="IPR020816">
    <property type="entry name" value="Histone-like_DNA-bd_CS"/>
</dbReference>